<evidence type="ECO:0000313" key="8">
    <source>
        <dbReference type="Proteomes" id="UP001558713"/>
    </source>
</evidence>
<dbReference type="Pfam" id="PF03754">
    <property type="entry name" value="At2g31720-like"/>
    <property type="match status" value="1"/>
</dbReference>
<keyword evidence="4" id="KW-0804">Transcription</keyword>
<reference evidence="7 8" key="1">
    <citation type="submission" date="2024-04" db="EMBL/GenBank/DDBJ databases">
        <title>Genome assembly C_amara_ONT_v2.</title>
        <authorList>
            <person name="Yant L."/>
            <person name="Moore C."/>
            <person name="Slenker M."/>
        </authorList>
    </citation>
    <scope>NUCLEOTIDE SEQUENCE [LARGE SCALE GENOMIC DNA]</scope>
    <source>
        <tissue evidence="7">Leaf</tissue>
    </source>
</reference>
<proteinExistence type="predicted"/>
<evidence type="ECO:0000313" key="7">
    <source>
        <dbReference type="EMBL" id="KAL1200349.1"/>
    </source>
</evidence>
<feature type="compositionally biased region" description="Polar residues" evidence="6">
    <location>
        <begin position="95"/>
        <end position="105"/>
    </location>
</feature>
<evidence type="ECO:0000256" key="3">
    <source>
        <dbReference type="ARBA" id="ARBA00023125"/>
    </source>
</evidence>
<feature type="compositionally biased region" description="Polar residues" evidence="6">
    <location>
        <begin position="57"/>
        <end position="85"/>
    </location>
</feature>
<evidence type="ECO:0000256" key="2">
    <source>
        <dbReference type="ARBA" id="ARBA00023015"/>
    </source>
</evidence>
<dbReference type="PANTHER" id="PTHR31541">
    <property type="entry name" value="B3 DOMAIN PLANT PROTEIN-RELATED"/>
    <property type="match status" value="1"/>
</dbReference>
<evidence type="ECO:0000256" key="1">
    <source>
        <dbReference type="ARBA" id="ARBA00004123"/>
    </source>
</evidence>
<dbReference type="Proteomes" id="UP001558713">
    <property type="component" value="Unassembled WGS sequence"/>
</dbReference>
<accession>A0ABD1AB34</accession>
<evidence type="ECO:0000256" key="5">
    <source>
        <dbReference type="ARBA" id="ARBA00023242"/>
    </source>
</evidence>
<evidence type="ECO:0000256" key="4">
    <source>
        <dbReference type="ARBA" id="ARBA00023163"/>
    </source>
</evidence>
<keyword evidence="3" id="KW-0238">DNA-binding</keyword>
<dbReference type="GO" id="GO:0003677">
    <property type="term" value="F:DNA binding"/>
    <property type="evidence" value="ECO:0007669"/>
    <property type="project" value="UniProtKB-KW"/>
</dbReference>
<dbReference type="SUPFAM" id="SSF101936">
    <property type="entry name" value="DNA-binding pseudobarrel domain"/>
    <property type="match status" value="1"/>
</dbReference>
<feature type="compositionally biased region" description="Polar residues" evidence="6">
    <location>
        <begin position="143"/>
        <end position="165"/>
    </location>
</feature>
<dbReference type="Gene3D" id="2.40.330.10">
    <property type="entry name" value="DNA-binding pseudobarrel domain"/>
    <property type="match status" value="1"/>
</dbReference>
<dbReference type="AlphaFoldDB" id="A0ABD1AB34"/>
<sequence length="361" mass="40998">MDKYYEAQLAAKGKNDEWSNFLCLVDASVMVKKVEDDIIEIEKKKKKKTTSPLAKRSYSQQNHESLDGASTSSSLLDLNQVPTDSSTRDAYRRFISSSDAKTPQNPDEEERRAKKGKSKIVSEDLSKKKTLFDHVPRKIRSTLRQTEFENLNGASTSSSSQETKTPPNPIYKSSPSSCLTESTSSKKLAVQQSSSGGKSKRAKFVFLPRRMHREMPEWILEVIRDMDGVGEPRLIFETELSASDVNQGQSRLLIPFNKLLRNDFLTLAECIALAKVAPIGNRKEEDNFGVGTILVNQRSQKFGLRIKRYEMKKESGLGTSNYALNYDWNYVVKKNHLEKGSKISLWTFRCREILCFALETR</sequence>
<keyword evidence="2" id="KW-0805">Transcription regulation</keyword>
<feature type="region of interest" description="Disordered" evidence="6">
    <location>
        <begin position="41"/>
        <end position="122"/>
    </location>
</feature>
<dbReference type="EMBL" id="JBANAX010000623">
    <property type="protein sequence ID" value="KAL1200349.1"/>
    <property type="molecule type" value="Genomic_DNA"/>
</dbReference>
<protein>
    <submittedName>
        <fullName evidence="7">B3 domain-containing protein</fullName>
    </submittedName>
</protein>
<name>A0ABD1AB34_CARAN</name>
<feature type="region of interest" description="Disordered" evidence="6">
    <location>
        <begin position="143"/>
        <end position="196"/>
    </location>
</feature>
<evidence type="ECO:0000256" key="6">
    <source>
        <dbReference type="SAM" id="MobiDB-lite"/>
    </source>
</evidence>
<comment type="subcellular location">
    <subcellularLocation>
        <location evidence="1">Nucleus</location>
    </subcellularLocation>
</comment>
<dbReference type="GO" id="GO:0005634">
    <property type="term" value="C:nucleus"/>
    <property type="evidence" value="ECO:0007669"/>
    <property type="project" value="UniProtKB-SubCell"/>
</dbReference>
<dbReference type="PANTHER" id="PTHR31541:SF34">
    <property type="entry name" value="TF-B3 DOMAIN-CONTAINING PROTEIN"/>
    <property type="match status" value="1"/>
</dbReference>
<gene>
    <name evidence="7" type="ORF">V5N11_034092</name>
</gene>
<comment type="caution">
    <text evidence="7">The sequence shown here is derived from an EMBL/GenBank/DDBJ whole genome shotgun (WGS) entry which is preliminary data.</text>
</comment>
<organism evidence="7 8">
    <name type="scientific">Cardamine amara subsp. amara</name>
    <dbReference type="NCBI Taxonomy" id="228776"/>
    <lineage>
        <taxon>Eukaryota</taxon>
        <taxon>Viridiplantae</taxon>
        <taxon>Streptophyta</taxon>
        <taxon>Embryophyta</taxon>
        <taxon>Tracheophyta</taxon>
        <taxon>Spermatophyta</taxon>
        <taxon>Magnoliopsida</taxon>
        <taxon>eudicotyledons</taxon>
        <taxon>Gunneridae</taxon>
        <taxon>Pentapetalae</taxon>
        <taxon>rosids</taxon>
        <taxon>malvids</taxon>
        <taxon>Brassicales</taxon>
        <taxon>Brassicaceae</taxon>
        <taxon>Cardamineae</taxon>
        <taxon>Cardamine</taxon>
    </lineage>
</organism>
<feature type="compositionally biased region" description="Low complexity" evidence="6">
    <location>
        <begin position="172"/>
        <end position="188"/>
    </location>
</feature>
<dbReference type="InterPro" id="IPR005508">
    <property type="entry name" value="At2g31720-like"/>
</dbReference>
<keyword evidence="8" id="KW-1185">Reference proteome</keyword>
<keyword evidence="5" id="KW-0539">Nucleus</keyword>
<dbReference type="InterPro" id="IPR015300">
    <property type="entry name" value="DNA-bd_pseudobarrel_sf"/>
</dbReference>